<sequence length="44" mass="4551">MWAGLLANLAIGLISAASTSIGTYVAKKEKAKAAGEEPSFDLKK</sequence>
<protein>
    <submittedName>
        <fullName evidence="1">Uncharacterized protein</fullName>
    </submittedName>
</protein>
<dbReference type="AlphaFoldDB" id="X0WXM4"/>
<accession>X0WXM4</accession>
<feature type="non-terminal residue" evidence="1">
    <location>
        <position position="44"/>
    </location>
</feature>
<dbReference type="EMBL" id="BARS01049044">
    <property type="protein sequence ID" value="GAG29203.1"/>
    <property type="molecule type" value="Genomic_DNA"/>
</dbReference>
<gene>
    <name evidence="1" type="ORF">S01H1_73402</name>
</gene>
<organism evidence="1">
    <name type="scientific">marine sediment metagenome</name>
    <dbReference type="NCBI Taxonomy" id="412755"/>
    <lineage>
        <taxon>unclassified sequences</taxon>
        <taxon>metagenomes</taxon>
        <taxon>ecological metagenomes</taxon>
    </lineage>
</organism>
<comment type="caution">
    <text evidence="1">The sequence shown here is derived from an EMBL/GenBank/DDBJ whole genome shotgun (WGS) entry which is preliminary data.</text>
</comment>
<proteinExistence type="predicted"/>
<evidence type="ECO:0000313" key="1">
    <source>
        <dbReference type="EMBL" id="GAG29203.1"/>
    </source>
</evidence>
<name>X0WXM4_9ZZZZ</name>
<reference evidence="1" key="1">
    <citation type="journal article" date="2014" name="Front. Microbiol.">
        <title>High frequency of phylogenetically diverse reductive dehalogenase-homologous genes in deep subseafloor sedimentary metagenomes.</title>
        <authorList>
            <person name="Kawai M."/>
            <person name="Futagami T."/>
            <person name="Toyoda A."/>
            <person name="Takaki Y."/>
            <person name="Nishi S."/>
            <person name="Hori S."/>
            <person name="Arai W."/>
            <person name="Tsubouchi T."/>
            <person name="Morono Y."/>
            <person name="Uchiyama I."/>
            <person name="Ito T."/>
            <person name="Fujiyama A."/>
            <person name="Inagaki F."/>
            <person name="Takami H."/>
        </authorList>
    </citation>
    <scope>NUCLEOTIDE SEQUENCE</scope>
    <source>
        <strain evidence="1">Expedition CK06-06</strain>
    </source>
</reference>